<evidence type="ECO:0000256" key="11">
    <source>
        <dbReference type="ARBA" id="ARBA00023134"/>
    </source>
</evidence>
<dbReference type="Proteomes" id="UP000013776">
    <property type="component" value="Unassembled WGS sequence"/>
</dbReference>
<keyword evidence="7 14" id="KW-0548">Nucleotidyltransferase</keyword>
<dbReference type="PANTHER" id="PTHR12729:SF6">
    <property type="entry name" value="TRNA(HIS) GUANYLYLTRANSFERASE-RELATED"/>
    <property type="match status" value="1"/>
</dbReference>
<feature type="domain" description="Thg1 C-terminal" evidence="18">
    <location>
        <begin position="138"/>
        <end position="256"/>
    </location>
</feature>
<evidence type="ECO:0000256" key="15">
    <source>
        <dbReference type="PIRSR" id="PIRSR028980-1"/>
    </source>
</evidence>
<evidence type="ECO:0000256" key="8">
    <source>
        <dbReference type="ARBA" id="ARBA00022723"/>
    </source>
</evidence>
<comment type="caution">
    <text evidence="19">The sequence shown here is derived from an EMBL/GenBank/DDBJ whole genome shotgun (WGS) entry which is preliminary data.</text>
</comment>
<evidence type="ECO:0000256" key="5">
    <source>
        <dbReference type="ARBA" id="ARBA00022679"/>
    </source>
</evidence>
<dbReference type="GO" id="GO:0005525">
    <property type="term" value="F:GTP binding"/>
    <property type="evidence" value="ECO:0007669"/>
    <property type="project" value="UniProtKB-UniRule"/>
</dbReference>
<dbReference type="VEuPathDB" id="FungiDB:TAPDE_003079"/>
<evidence type="ECO:0000256" key="12">
    <source>
        <dbReference type="ARBA" id="ARBA00032480"/>
    </source>
</evidence>
<evidence type="ECO:0000256" key="16">
    <source>
        <dbReference type="PIRSR" id="PIRSR028980-2"/>
    </source>
</evidence>
<accession>R4XAR6</accession>
<dbReference type="Gene3D" id="3.30.70.3000">
    <property type="match status" value="1"/>
</dbReference>
<keyword evidence="5 14" id="KW-0808">Transferase</keyword>
<feature type="binding site" evidence="16">
    <location>
        <position position="29"/>
    </location>
    <ligand>
        <name>Mg(2+)</name>
        <dbReference type="ChEBI" id="CHEBI:18420"/>
        <label>2</label>
        <note>catalytic</note>
    </ligand>
</feature>
<feature type="binding site" evidence="16">
    <location>
        <position position="30"/>
    </location>
    <ligand>
        <name>Mg(2+)</name>
        <dbReference type="ChEBI" id="CHEBI:18420"/>
        <label>1</label>
        <note>catalytic</note>
    </ligand>
</feature>
<dbReference type="PIRSF" id="PIRSF028980">
    <property type="entry name" value="tRNAHis_guanylyltransferase"/>
    <property type="match status" value="1"/>
</dbReference>
<organism evidence="19 20">
    <name type="scientific">Taphrina deformans (strain PYCC 5710 / ATCC 11124 / CBS 356.35 / IMI 108563 / JCM 9778 / NBRC 8474)</name>
    <name type="common">Peach leaf curl fungus</name>
    <name type="synonym">Lalaria deformans</name>
    <dbReference type="NCBI Taxonomy" id="1097556"/>
    <lineage>
        <taxon>Eukaryota</taxon>
        <taxon>Fungi</taxon>
        <taxon>Dikarya</taxon>
        <taxon>Ascomycota</taxon>
        <taxon>Taphrinomycotina</taxon>
        <taxon>Taphrinomycetes</taxon>
        <taxon>Taphrinales</taxon>
        <taxon>Taphrinaceae</taxon>
        <taxon>Taphrina</taxon>
    </lineage>
</organism>
<evidence type="ECO:0000256" key="14">
    <source>
        <dbReference type="PIRNR" id="PIRNR028980"/>
    </source>
</evidence>
<comment type="similarity">
    <text evidence="2 14">Belongs to the tRNA(His) guanylyltransferase family.</text>
</comment>
<dbReference type="GO" id="GO:0006400">
    <property type="term" value="P:tRNA modification"/>
    <property type="evidence" value="ECO:0007669"/>
    <property type="project" value="UniProtKB-UniRule"/>
</dbReference>
<evidence type="ECO:0000313" key="19">
    <source>
        <dbReference type="EMBL" id="CCG82949.1"/>
    </source>
</evidence>
<evidence type="ECO:0000256" key="4">
    <source>
        <dbReference type="ARBA" id="ARBA00015443"/>
    </source>
</evidence>
<keyword evidence="8 14" id="KW-0479">Metal-binding</keyword>
<evidence type="ECO:0000256" key="10">
    <source>
        <dbReference type="ARBA" id="ARBA00022842"/>
    </source>
</evidence>
<dbReference type="OrthoDB" id="62560at2759"/>
<dbReference type="GO" id="GO:0008193">
    <property type="term" value="F:tRNA guanylyltransferase activity"/>
    <property type="evidence" value="ECO:0007669"/>
    <property type="project" value="UniProtKB-UniRule"/>
</dbReference>
<dbReference type="InterPro" id="IPR024956">
    <property type="entry name" value="tRNAHis_GuaTrfase_cat"/>
</dbReference>
<evidence type="ECO:0000313" key="20">
    <source>
        <dbReference type="Proteomes" id="UP000013776"/>
    </source>
</evidence>
<dbReference type="InterPro" id="IPR007537">
    <property type="entry name" value="tRNAHis_GuaTrfase_Thg1"/>
</dbReference>
<name>R4XAR6_TAPDE</name>
<proteinExistence type="inferred from homology"/>
<evidence type="ECO:0000256" key="2">
    <source>
        <dbReference type="ARBA" id="ARBA00010113"/>
    </source>
</evidence>
<dbReference type="GO" id="GO:0000287">
    <property type="term" value="F:magnesium ion binding"/>
    <property type="evidence" value="ECO:0007669"/>
    <property type="project" value="UniProtKB-UniRule"/>
</dbReference>
<feature type="binding site" evidence="16">
    <location>
        <position position="29"/>
    </location>
    <ligand>
        <name>Mg(2+)</name>
        <dbReference type="ChEBI" id="CHEBI:18420"/>
        <label>1</label>
        <note>catalytic</note>
    </ligand>
</feature>
<feature type="domain" description="tRNAHis guanylyltransferase catalytic" evidence="17">
    <location>
        <begin position="6"/>
        <end position="135"/>
    </location>
</feature>
<feature type="binding site" evidence="16">
    <location>
        <position position="76"/>
    </location>
    <ligand>
        <name>Mg(2+)</name>
        <dbReference type="ChEBI" id="CHEBI:18420"/>
        <label>2</label>
        <note>catalytic</note>
    </ligand>
</feature>
<keyword evidence="9 14" id="KW-0547">Nucleotide-binding</keyword>
<dbReference type="InterPro" id="IPR025845">
    <property type="entry name" value="Thg1_C_dom"/>
</dbReference>
<dbReference type="EC" id="2.7.7.79" evidence="3 14"/>
<keyword evidence="10 14" id="KW-0460">Magnesium</keyword>
<comment type="function">
    <text evidence="1 14">Adds a GMP to the 5'-end of tRNA(His) after transcription and RNase P cleavage.</text>
</comment>
<dbReference type="eggNOG" id="KOG2721">
    <property type="taxonomic scope" value="Eukaryota"/>
</dbReference>
<keyword evidence="11 14" id="KW-0342">GTP-binding</keyword>
<dbReference type="AlphaFoldDB" id="R4XAR6"/>
<evidence type="ECO:0000259" key="18">
    <source>
        <dbReference type="Pfam" id="PF14413"/>
    </source>
</evidence>
<dbReference type="EMBL" id="CAHR02000114">
    <property type="protein sequence ID" value="CCG82949.1"/>
    <property type="molecule type" value="Genomic_DNA"/>
</dbReference>
<dbReference type="PANTHER" id="PTHR12729">
    <property type="entry name" value="TRNA(HIS) GUANYLYLTRANSFERASE-RELATED"/>
    <property type="match status" value="1"/>
</dbReference>
<dbReference type="Pfam" id="PF14413">
    <property type="entry name" value="Thg1C"/>
    <property type="match status" value="1"/>
</dbReference>
<evidence type="ECO:0000259" key="17">
    <source>
        <dbReference type="Pfam" id="PF04446"/>
    </source>
</evidence>
<evidence type="ECO:0000256" key="1">
    <source>
        <dbReference type="ARBA" id="ARBA00002939"/>
    </source>
</evidence>
<evidence type="ECO:0000256" key="9">
    <source>
        <dbReference type="ARBA" id="ARBA00022741"/>
    </source>
</evidence>
<comment type="cofactor">
    <cofactor evidence="16">
        <name>Mg(2+)</name>
        <dbReference type="ChEBI" id="CHEBI:18420"/>
    </cofactor>
    <text evidence="16">Binds 2 magnesium ions per subunit.</text>
</comment>
<feature type="binding site" evidence="15">
    <location>
        <begin position="29"/>
        <end position="34"/>
    </location>
    <ligand>
        <name>GTP</name>
        <dbReference type="ChEBI" id="CHEBI:37565"/>
    </ligand>
</feature>
<evidence type="ECO:0000256" key="3">
    <source>
        <dbReference type="ARBA" id="ARBA00012511"/>
    </source>
</evidence>
<keyword evidence="20" id="KW-1185">Reference proteome</keyword>
<feature type="binding site" evidence="16">
    <location>
        <position position="76"/>
    </location>
    <ligand>
        <name>Mg(2+)</name>
        <dbReference type="ChEBI" id="CHEBI:18420"/>
        <label>1</label>
        <note>catalytic</note>
    </ligand>
</feature>
<reference evidence="19 20" key="1">
    <citation type="journal article" date="2013" name="MBio">
        <title>Genome sequencing of the plant pathogen Taphrina deformans, the causal agent of peach leaf curl.</title>
        <authorList>
            <person name="Cisse O.H."/>
            <person name="Almeida J.M.G.C.F."/>
            <person name="Fonseca A."/>
            <person name="Kumar A.A."/>
            <person name="Salojaervi J."/>
            <person name="Overmyer K."/>
            <person name="Hauser P.M."/>
            <person name="Pagni M."/>
        </authorList>
    </citation>
    <scope>NUCLEOTIDE SEQUENCE [LARGE SCALE GENOMIC DNA]</scope>
    <source>
        <strain evidence="20">PYCC 5710 / ATCC 11124 / CBS 356.35 / IMI 108563 / JCM 9778 / NBRC 8474</strain>
    </source>
</reference>
<gene>
    <name evidence="19" type="ORF">TAPDE_003079</name>
</gene>
<evidence type="ECO:0000256" key="13">
    <source>
        <dbReference type="ARBA" id="ARBA00047281"/>
    </source>
</evidence>
<dbReference type="InterPro" id="IPR038469">
    <property type="entry name" value="tRNAHis_GuaTrfase_Thg1_sf"/>
</dbReference>
<evidence type="ECO:0000256" key="6">
    <source>
        <dbReference type="ARBA" id="ARBA00022694"/>
    </source>
</evidence>
<dbReference type="Pfam" id="PF04446">
    <property type="entry name" value="Thg1"/>
    <property type="match status" value="1"/>
</dbReference>
<keyword evidence="6 14" id="KW-0819">tRNA processing</keyword>
<sequence length="269" mass="30950">MANSKYEYVRDFEKDDSLLPNCAIVIRIDGHSFHRFSAVHDFAKPNDRAALDLMNHAARCVMSAFPDITLGYGISDEFSFLLRPSCVTFGRRDSKLVSTVVSIFTGAYIFAWPTYFPDKAMQYPPSFDGRAVLYPTRQTVVDYFSWRQVDAHINNLFNTCFWTLQRVDPKHGGPRKSAQEAEEVLRGTVAAQKNELLWRDYGVNYNDEAEMYKKGSILLYNLGERAGDGASKTSRLREEKRRRKEGVSVVHVDLIQESFWLRYPHILEP</sequence>
<comment type="catalytic activity">
    <reaction evidence="13 14">
        <text>a 5'-end ribonucleotide-tRNA(His) + GTP + ATP + H2O = a 5'-end phospho-guanosine-ribonucleotide-tRNA(His) + AMP + 2 diphosphate + H(+)</text>
        <dbReference type="Rhea" id="RHEA:54564"/>
        <dbReference type="Rhea" id="RHEA-COMP:14193"/>
        <dbReference type="Rhea" id="RHEA-COMP:14917"/>
        <dbReference type="ChEBI" id="CHEBI:15377"/>
        <dbReference type="ChEBI" id="CHEBI:15378"/>
        <dbReference type="ChEBI" id="CHEBI:30616"/>
        <dbReference type="ChEBI" id="CHEBI:33019"/>
        <dbReference type="ChEBI" id="CHEBI:37565"/>
        <dbReference type="ChEBI" id="CHEBI:138282"/>
        <dbReference type="ChEBI" id="CHEBI:141847"/>
        <dbReference type="ChEBI" id="CHEBI:456215"/>
        <dbReference type="EC" id="2.7.7.79"/>
    </reaction>
</comment>
<evidence type="ECO:0000256" key="7">
    <source>
        <dbReference type="ARBA" id="ARBA00022695"/>
    </source>
</evidence>
<feature type="binding site" evidence="15">
    <location>
        <begin position="75"/>
        <end position="76"/>
    </location>
    <ligand>
        <name>GTP</name>
        <dbReference type="ChEBI" id="CHEBI:37565"/>
    </ligand>
</feature>
<dbReference type="STRING" id="1097556.R4XAR6"/>
<protein>
    <recommendedName>
        <fullName evidence="4 14">tRNA(His) guanylyltransferase</fullName>
        <ecNumber evidence="3 14">2.7.7.79</ecNumber>
    </recommendedName>
    <alternativeName>
        <fullName evidence="12 14">tRNA-histidine guanylyltransferase</fullName>
    </alternativeName>
</protein>
<dbReference type="FunFam" id="3.30.70.3000:FF:000001">
    <property type="entry name" value="tRNA(His) guanylyltransferase"/>
    <property type="match status" value="1"/>
</dbReference>